<name>A0A067SI15_GALM3</name>
<gene>
    <name evidence="2" type="ORF">GALMADRAFT_1084269</name>
</gene>
<evidence type="ECO:0000313" key="2">
    <source>
        <dbReference type="EMBL" id="KDR67364.1"/>
    </source>
</evidence>
<reference evidence="3" key="1">
    <citation type="journal article" date="2014" name="Proc. Natl. Acad. Sci. U.S.A.">
        <title>Extensive sampling of basidiomycete genomes demonstrates inadequacy of the white-rot/brown-rot paradigm for wood decay fungi.</title>
        <authorList>
            <person name="Riley R."/>
            <person name="Salamov A.A."/>
            <person name="Brown D.W."/>
            <person name="Nagy L.G."/>
            <person name="Floudas D."/>
            <person name="Held B.W."/>
            <person name="Levasseur A."/>
            <person name="Lombard V."/>
            <person name="Morin E."/>
            <person name="Otillar R."/>
            <person name="Lindquist E.A."/>
            <person name="Sun H."/>
            <person name="LaButti K.M."/>
            <person name="Schmutz J."/>
            <person name="Jabbour D."/>
            <person name="Luo H."/>
            <person name="Baker S.E."/>
            <person name="Pisabarro A.G."/>
            <person name="Walton J.D."/>
            <person name="Blanchette R.A."/>
            <person name="Henrissat B."/>
            <person name="Martin F."/>
            <person name="Cullen D."/>
            <person name="Hibbett D.S."/>
            <person name="Grigoriev I.V."/>
        </authorList>
    </citation>
    <scope>NUCLEOTIDE SEQUENCE [LARGE SCALE GENOMIC DNA]</scope>
    <source>
        <strain evidence="3">CBS 339.88</strain>
    </source>
</reference>
<evidence type="ECO:0000313" key="3">
    <source>
        <dbReference type="Proteomes" id="UP000027222"/>
    </source>
</evidence>
<protein>
    <submittedName>
        <fullName evidence="2">Uncharacterized protein</fullName>
    </submittedName>
</protein>
<organism evidence="2 3">
    <name type="scientific">Galerina marginata (strain CBS 339.88)</name>
    <dbReference type="NCBI Taxonomy" id="685588"/>
    <lineage>
        <taxon>Eukaryota</taxon>
        <taxon>Fungi</taxon>
        <taxon>Dikarya</taxon>
        <taxon>Basidiomycota</taxon>
        <taxon>Agaricomycotina</taxon>
        <taxon>Agaricomycetes</taxon>
        <taxon>Agaricomycetidae</taxon>
        <taxon>Agaricales</taxon>
        <taxon>Agaricineae</taxon>
        <taxon>Strophariaceae</taxon>
        <taxon>Galerina</taxon>
    </lineage>
</organism>
<dbReference type="AlphaFoldDB" id="A0A067SI15"/>
<sequence>MKLISPSREIRTPRRREVILRRCSHGARRVWSTFGAVEAGRPDNELNTGSTSTISKTLTSFLGLQFLYGFPHQLQDKPAKHVSPSWPPRRRRRQSRATQTSVIVILSASFRTPSDSICLAFVRRINLLLLAVVLEGWL</sequence>
<accession>A0A067SI15</accession>
<dbReference type="HOGENOM" id="CLU_1855409_0_0_1"/>
<evidence type="ECO:0000256" key="1">
    <source>
        <dbReference type="SAM" id="MobiDB-lite"/>
    </source>
</evidence>
<keyword evidence="3" id="KW-1185">Reference proteome</keyword>
<dbReference type="Proteomes" id="UP000027222">
    <property type="component" value="Unassembled WGS sequence"/>
</dbReference>
<dbReference type="EMBL" id="KL142415">
    <property type="protein sequence ID" value="KDR67364.1"/>
    <property type="molecule type" value="Genomic_DNA"/>
</dbReference>
<feature type="region of interest" description="Disordered" evidence="1">
    <location>
        <begin position="76"/>
        <end position="95"/>
    </location>
</feature>
<proteinExistence type="predicted"/>